<dbReference type="PROSITE" id="PS00028">
    <property type="entry name" value="ZINC_FINGER_C2H2_1"/>
    <property type="match status" value="7"/>
</dbReference>
<reference evidence="13 14" key="1">
    <citation type="submission" date="2024-04" db="EMBL/GenBank/DDBJ databases">
        <authorList>
            <consortium name="Genoscope - CEA"/>
            <person name="William W."/>
        </authorList>
    </citation>
    <scope>NUCLEOTIDE SEQUENCE [LARGE SCALE GENOMIC DNA]</scope>
</reference>
<feature type="domain" description="C2H2-type" evidence="12">
    <location>
        <begin position="315"/>
        <end position="344"/>
    </location>
</feature>
<comment type="subcellular location">
    <subcellularLocation>
        <location evidence="1">Nucleus</location>
    </subcellularLocation>
</comment>
<keyword evidence="8" id="KW-0804">Transcription</keyword>
<feature type="region of interest" description="Disordered" evidence="11">
    <location>
        <begin position="49"/>
        <end position="69"/>
    </location>
</feature>
<evidence type="ECO:0000256" key="6">
    <source>
        <dbReference type="ARBA" id="ARBA00023015"/>
    </source>
</evidence>
<dbReference type="GO" id="GO:0003677">
    <property type="term" value="F:DNA binding"/>
    <property type="evidence" value="ECO:0007669"/>
    <property type="project" value="UniProtKB-KW"/>
</dbReference>
<dbReference type="InterPro" id="IPR036236">
    <property type="entry name" value="Znf_C2H2_sf"/>
</dbReference>
<evidence type="ECO:0000313" key="14">
    <source>
        <dbReference type="Proteomes" id="UP001497497"/>
    </source>
</evidence>
<feature type="region of interest" description="Disordered" evidence="11">
    <location>
        <begin position="457"/>
        <end position="481"/>
    </location>
</feature>
<feature type="domain" description="C2H2-type" evidence="12">
    <location>
        <begin position="257"/>
        <end position="284"/>
    </location>
</feature>
<evidence type="ECO:0000256" key="5">
    <source>
        <dbReference type="ARBA" id="ARBA00022833"/>
    </source>
</evidence>
<comment type="caution">
    <text evidence="13">The sequence shown here is derived from an EMBL/GenBank/DDBJ whole genome shotgun (WGS) entry which is preliminary data.</text>
</comment>
<evidence type="ECO:0000256" key="9">
    <source>
        <dbReference type="ARBA" id="ARBA00023242"/>
    </source>
</evidence>
<dbReference type="AlphaFoldDB" id="A0AAV2HC86"/>
<feature type="compositionally biased region" description="Gly residues" evidence="11">
    <location>
        <begin position="131"/>
        <end position="154"/>
    </location>
</feature>
<evidence type="ECO:0000259" key="12">
    <source>
        <dbReference type="PROSITE" id="PS50157"/>
    </source>
</evidence>
<dbReference type="FunFam" id="3.30.160.60:FF:000213">
    <property type="entry name" value="Zinc finger protein 624"/>
    <property type="match status" value="1"/>
</dbReference>
<dbReference type="Gene3D" id="3.30.160.60">
    <property type="entry name" value="Classic Zinc Finger"/>
    <property type="match status" value="7"/>
</dbReference>
<dbReference type="PANTHER" id="PTHR24394:SF44">
    <property type="entry name" value="ZINC FINGER PROTEIN 271-LIKE"/>
    <property type="match status" value="1"/>
</dbReference>
<dbReference type="GO" id="GO:0005634">
    <property type="term" value="C:nucleus"/>
    <property type="evidence" value="ECO:0007669"/>
    <property type="project" value="UniProtKB-SubCell"/>
</dbReference>
<evidence type="ECO:0000256" key="2">
    <source>
        <dbReference type="ARBA" id="ARBA00022723"/>
    </source>
</evidence>
<evidence type="ECO:0000256" key="3">
    <source>
        <dbReference type="ARBA" id="ARBA00022737"/>
    </source>
</evidence>
<dbReference type="Proteomes" id="UP001497497">
    <property type="component" value="Unassembled WGS sequence"/>
</dbReference>
<dbReference type="InterPro" id="IPR013087">
    <property type="entry name" value="Znf_C2H2_type"/>
</dbReference>
<dbReference type="SUPFAM" id="SSF57667">
    <property type="entry name" value="beta-beta-alpha zinc fingers"/>
    <property type="match status" value="5"/>
</dbReference>
<feature type="compositionally biased region" description="Polar residues" evidence="11">
    <location>
        <begin position="462"/>
        <end position="481"/>
    </location>
</feature>
<feature type="region of interest" description="Disordered" evidence="11">
    <location>
        <begin position="106"/>
        <end position="196"/>
    </location>
</feature>
<evidence type="ECO:0000313" key="13">
    <source>
        <dbReference type="EMBL" id="CAL1531032.1"/>
    </source>
</evidence>
<dbReference type="PROSITE" id="PS50157">
    <property type="entry name" value="ZINC_FINGER_C2H2_2"/>
    <property type="match status" value="8"/>
</dbReference>
<dbReference type="FunFam" id="3.30.160.60:FF:000648">
    <property type="entry name" value="Zinc finger protein rotund"/>
    <property type="match status" value="1"/>
</dbReference>
<protein>
    <recommendedName>
        <fullName evidence="12">C2H2-type domain-containing protein</fullName>
    </recommendedName>
</protein>
<keyword evidence="14" id="KW-1185">Reference proteome</keyword>
<proteinExistence type="predicted"/>
<evidence type="ECO:0000256" key="1">
    <source>
        <dbReference type="ARBA" id="ARBA00004123"/>
    </source>
</evidence>
<feature type="domain" description="C2H2-type" evidence="12">
    <location>
        <begin position="285"/>
        <end position="314"/>
    </location>
</feature>
<keyword evidence="3" id="KW-0677">Repeat</keyword>
<dbReference type="Pfam" id="PF00096">
    <property type="entry name" value="zf-C2H2"/>
    <property type="match status" value="5"/>
</dbReference>
<organism evidence="13 14">
    <name type="scientific">Lymnaea stagnalis</name>
    <name type="common">Great pond snail</name>
    <name type="synonym">Helix stagnalis</name>
    <dbReference type="NCBI Taxonomy" id="6523"/>
    <lineage>
        <taxon>Eukaryota</taxon>
        <taxon>Metazoa</taxon>
        <taxon>Spiralia</taxon>
        <taxon>Lophotrochozoa</taxon>
        <taxon>Mollusca</taxon>
        <taxon>Gastropoda</taxon>
        <taxon>Heterobranchia</taxon>
        <taxon>Euthyneura</taxon>
        <taxon>Panpulmonata</taxon>
        <taxon>Hygrophila</taxon>
        <taxon>Lymnaeoidea</taxon>
        <taxon>Lymnaeidae</taxon>
        <taxon>Lymnaea</taxon>
    </lineage>
</organism>
<dbReference type="FunFam" id="3.30.160.60:FF:000072">
    <property type="entry name" value="zinc finger protein 143 isoform X1"/>
    <property type="match status" value="2"/>
</dbReference>
<gene>
    <name evidence="13" type="ORF">GSLYS_00005157001</name>
</gene>
<feature type="domain" description="C2H2-type" evidence="12">
    <location>
        <begin position="406"/>
        <end position="433"/>
    </location>
</feature>
<name>A0AAV2HC86_LYMST</name>
<feature type="domain" description="C2H2-type" evidence="12">
    <location>
        <begin position="345"/>
        <end position="374"/>
    </location>
</feature>
<sequence length="594" mass="65315">MFRSKDRYSGVPYLNEWILYQDPKSSLMRQPRVPRDGNATGSYFFNAQGGASDMTSPGAAASAAEPHQPSRCQWLNDQESHFHHARRFQTSPLSYFKWSKGDNPHDHGIGLGPHDGLHHGLNDHLQRNTSSGGGGGGGGNGSSGGGGGGGGGGVNYVRTTSTGSLSGPPTPTNGPGGPNTPLVVPQPVKPPSRTGTKTYQCKICDQVFTTKSDMLIHCQQIHKQDPKPYKCPTCSKSFANSSYLSQHARIHSGLKPYKCEICERKFTQLSHLQQHIRTHTGEKPYKCMHPDCVLKFSQLSHLKQHYRSHTGEKPYKCMHMDCVQKFAQLSHLQQHTRLHTGERPYKCIHPGCGKAFSQLSNLQSHSRSHMTDKPFRCNSCYKCYADEQSLREHIPKHSDTKHLKTHICHICGKSYTQETYLTRHMAKHSQENVPKIMTRPIKQEPMDLVDRDFIGGRLPDKSTPSDLSMNPGGATSCSKGSAPSSAFMPLSPFAANTVSSSSGPGYHYSPGLSHNSLSSPLPHISSMASPRYFPYDPIAFSRKSDAPDRNLNMGGVPRESMIANSLLSLQHIKNYASQQMPSFTPTPSAGSRLA</sequence>
<feature type="domain" description="C2H2-type" evidence="12">
    <location>
        <begin position="229"/>
        <end position="256"/>
    </location>
</feature>
<dbReference type="GO" id="GO:0008270">
    <property type="term" value="F:zinc ion binding"/>
    <property type="evidence" value="ECO:0007669"/>
    <property type="project" value="UniProtKB-KW"/>
</dbReference>
<feature type="domain" description="C2H2-type" evidence="12">
    <location>
        <begin position="199"/>
        <end position="227"/>
    </location>
</feature>
<evidence type="ECO:0000256" key="11">
    <source>
        <dbReference type="SAM" id="MobiDB-lite"/>
    </source>
</evidence>
<keyword evidence="6" id="KW-0805">Transcription regulation</keyword>
<evidence type="ECO:0000256" key="8">
    <source>
        <dbReference type="ARBA" id="ARBA00023163"/>
    </source>
</evidence>
<keyword evidence="2" id="KW-0479">Metal-binding</keyword>
<dbReference type="PANTHER" id="PTHR24394">
    <property type="entry name" value="ZINC FINGER PROTEIN"/>
    <property type="match status" value="1"/>
</dbReference>
<feature type="compositionally biased region" description="Basic and acidic residues" evidence="11">
    <location>
        <begin position="115"/>
        <end position="126"/>
    </location>
</feature>
<evidence type="ECO:0000256" key="7">
    <source>
        <dbReference type="ARBA" id="ARBA00023125"/>
    </source>
</evidence>
<keyword evidence="7" id="KW-0238">DNA-binding</keyword>
<keyword evidence="9" id="KW-0539">Nucleus</keyword>
<evidence type="ECO:0000256" key="10">
    <source>
        <dbReference type="PROSITE-ProRule" id="PRU00042"/>
    </source>
</evidence>
<keyword evidence="4 10" id="KW-0863">Zinc-finger</keyword>
<keyword evidence="5" id="KW-0862">Zinc</keyword>
<dbReference type="GO" id="GO:0000981">
    <property type="term" value="F:DNA-binding transcription factor activity, RNA polymerase II-specific"/>
    <property type="evidence" value="ECO:0007669"/>
    <property type="project" value="TreeGrafter"/>
</dbReference>
<evidence type="ECO:0000256" key="4">
    <source>
        <dbReference type="ARBA" id="ARBA00022771"/>
    </source>
</evidence>
<accession>A0AAV2HC86</accession>
<dbReference type="SMART" id="SM00355">
    <property type="entry name" value="ZnF_C2H2"/>
    <property type="match status" value="8"/>
</dbReference>
<dbReference type="FunFam" id="3.30.160.60:FF:000158">
    <property type="entry name" value="Zinc finger protein 362"/>
    <property type="match status" value="1"/>
</dbReference>
<dbReference type="EMBL" id="CAXITT010000080">
    <property type="protein sequence ID" value="CAL1531032.1"/>
    <property type="molecule type" value="Genomic_DNA"/>
</dbReference>
<dbReference type="FunFam" id="3.30.160.60:FF:000446">
    <property type="entry name" value="Zinc finger protein"/>
    <property type="match status" value="1"/>
</dbReference>
<feature type="domain" description="C2H2-type" evidence="12">
    <location>
        <begin position="375"/>
        <end position="402"/>
    </location>
</feature>